<gene>
    <name evidence="1" type="ORF">G3N56_14585</name>
</gene>
<protein>
    <submittedName>
        <fullName evidence="1">WbqC family protein</fullName>
    </submittedName>
</protein>
<dbReference type="RefSeq" id="WP_163303040.1">
    <property type="nucleotide sequence ID" value="NZ_JAAGRQ010000070.1"/>
</dbReference>
<evidence type="ECO:0000313" key="2">
    <source>
        <dbReference type="Proteomes" id="UP000469724"/>
    </source>
</evidence>
<dbReference type="Pfam" id="PF08889">
    <property type="entry name" value="WbqC"/>
    <property type="match status" value="1"/>
</dbReference>
<dbReference type="Proteomes" id="UP000469724">
    <property type="component" value="Unassembled WGS sequence"/>
</dbReference>
<reference evidence="1 2" key="1">
    <citation type="submission" date="2020-02" db="EMBL/GenBank/DDBJ databases">
        <title>Comparative genomics of sulfur disproportionating microorganisms.</title>
        <authorList>
            <person name="Ward L.M."/>
            <person name="Bertran E."/>
            <person name="Johnston D.T."/>
        </authorList>
    </citation>
    <scope>NUCLEOTIDE SEQUENCE [LARGE SCALE GENOMIC DNA]</scope>
    <source>
        <strain evidence="1 2">DSM 3696</strain>
    </source>
</reference>
<dbReference type="InterPro" id="IPR014985">
    <property type="entry name" value="WbqC"/>
</dbReference>
<accession>A0A7K3NP61</accession>
<name>A0A7K3NP61_9BACT</name>
<comment type="caution">
    <text evidence="1">The sequence shown here is derived from an EMBL/GenBank/DDBJ whole genome shotgun (WGS) entry which is preliminary data.</text>
</comment>
<sequence length="228" mass="26423">MKLGIMQPYFFPYFQQFRHISQCDQWVLFDTVQYSRKTWVNRNRILDRKIQWSYVGASVAKGATQYPIADAVLGNDPWRERLLHHLRVYQHEAPYFTKVTALVEEVLKKPARTIGDLNFNCLTAVCTFLGIKTSLTRLSEMHLDLPRQADPGMWAFHISRAMGASEYSNASGGRFLFNEAFYQSNGITLSFYEPVNLQYLTGTFDFVPDLSVIDTLMWLSNTELQLRL</sequence>
<organism evidence="1 2">
    <name type="scientific">Desulfolutivibrio sulfodismutans</name>
    <dbReference type="NCBI Taxonomy" id="63561"/>
    <lineage>
        <taxon>Bacteria</taxon>
        <taxon>Pseudomonadati</taxon>
        <taxon>Thermodesulfobacteriota</taxon>
        <taxon>Desulfovibrionia</taxon>
        <taxon>Desulfovibrionales</taxon>
        <taxon>Desulfovibrionaceae</taxon>
        <taxon>Desulfolutivibrio</taxon>
    </lineage>
</organism>
<keyword evidence="2" id="KW-1185">Reference proteome</keyword>
<dbReference type="AlphaFoldDB" id="A0A7K3NP61"/>
<dbReference type="EMBL" id="JAAGRQ010000070">
    <property type="protein sequence ID" value="NDY57960.1"/>
    <property type="molecule type" value="Genomic_DNA"/>
</dbReference>
<proteinExistence type="predicted"/>
<evidence type="ECO:0000313" key="1">
    <source>
        <dbReference type="EMBL" id="NDY57960.1"/>
    </source>
</evidence>